<evidence type="ECO:0000256" key="1">
    <source>
        <dbReference type="ARBA" id="ARBA00000885"/>
    </source>
</evidence>
<dbReference type="InterPro" id="IPR035983">
    <property type="entry name" value="Hect_E3_ubiquitin_ligase"/>
</dbReference>
<dbReference type="FunFam" id="3.30.2160.10:FF:000004">
    <property type="entry name" value="probable E3 ubiquitin-protein ligase HERC4 isoform X1"/>
    <property type="match status" value="1"/>
</dbReference>
<accession>A0A8S2U4D1</accession>
<name>A0A8S2U4D1_9BILA</name>
<comment type="catalytic activity">
    <reaction evidence="1">
        <text>S-ubiquitinyl-[E2 ubiquitin-conjugating enzyme]-L-cysteine + [acceptor protein]-L-lysine = [E2 ubiquitin-conjugating enzyme]-L-cysteine + N(6)-ubiquitinyl-[acceptor protein]-L-lysine.</text>
        <dbReference type="EC" id="2.3.2.26"/>
    </reaction>
</comment>
<evidence type="ECO:0000256" key="3">
    <source>
        <dbReference type="ARBA" id="ARBA00022679"/>
    </source>
</evidence>
<gene>
    <name evidence="7" type="ORF">OVA965_LOCUS38339</name>
    <name evidence="8" type="ORF">TMI583_LOCUS39522</name>
</gene>
<sequence length="219" mass="25230">MVNSLQQLLDYDENVERDFCLMFEVAVSEYGSLVMYPLKENGSNIPVTNENRQEYVELLIDYYLNKSILKQFEAFYHGFHSVCASNALLLLIPEELEVLICGAQECDLTDLAKITTYDNCRSDENFIKWFWEVVEELPVDKQRRLLLFVTGSDRMPVGGISEMTFKIGKLISNKFNINELLPMSHTCFNQLLLPPYPSKKILKEKLLIAIDHAEGFGIE</sequence>
<dbReference type="Proteomes" id="UP000682733">
    <property type="component" value="Unassembled WGS sequence"/>
</dbReference>
<keyword evidence="3" id="KW-0808">Transferase</keyword>
<dbReference type="AlphaFoldDB" id="A0A8S2U4D1"/>
<organism evidence="8 9">
    <name type="scientific">Didymodactylos carnosus</name>
    <dbReference type="NCBI Taxonomy" id="1234261"/>
    <lineage>
        <taxon>Eukaryota</taxon>
        <taxon>Metazoa</taxon>
        <taxon>Spiralia</taxon>
        <taxon>Gnathifera</taxon>
        <taxon>Rotifera</taxon>
        <taxon>Eurotatoria</taxon>
        <taxon>Bdelloidea</taxon>
        <taxon>Philodinida</taxon>
        <taxon>Philodinidae</taxon>
        <taxon>Didymodactylos</taxon>
    </lineage>
</organism>
<dbReference type="EMBL" id="CAJNOK010037728">
    <property type="protein sequence ID" value="CAF1532728.1"/>
    <property type="molecule type" value="Genomic_DNA"/>
</dbReference>
<evidence type="ECO:0000256" key="2">
    <source>
        <dbReference type="ARBA" id="ARBA00012485"/>
    </source>
</evidence>
<evidence type="ECO:0000313" key="9">
    <source>
        <dbReference type="Proteomes" id="UP000682733"/>
    </source>
</evidence>
<dbReference type="EC" id="2.3.2.26" evidence="2"/>
<dbReference type="EMBL" id="CAJOBA010059990">
    <property type="protein sequence ID" value="CAF4320055.1"/>
    <property type="molecule type" value="Genomic_DNA"/>
</dbReference>
<feature type="active site" description="Glycyl thioester intermediate" evidence="5">
    <location>
        <position position="187"/>
    </location>
</feature>
<dbReference type="SMART" id="SM00119">
    <property type="entry name" value="HECTc"/>
    <property type="match status" value="1"/>
</dbReference>
<dbReference type="Gene3D" id="3.90.1750.10">
    <property type="entry name" value="Hect, E3 ligase catalytic domains"/>
    <property type="match status" value="1"/>
</dbReference>
<reference evidence="8" key="1">
    <citation type="submission" date="2021-02" db="EMBL/GenBank/DDBJ databases">
        <authorList>
            <person name="Nowell W R."/>
        </authorList>
    </citation>
    <scope>NUCLEOTIDE SEQUENCE</scope>
</reference>
<keyword evidence="4 5" id="KW-0833">Ubl conjugation pathway</keyword>
<dbReference type="GO" id="GO:0061630">
    <property type="term" value="F:ubiquitin protein ligase activity"/>
    <property type="evidence" value="ECO:0007669"/>
    <property type="project" value="UniProtKB-EC"/>
</dbReference>
<proteinExistence type="predicted"/>
<dbReference type="PANTHER" id="PTHR45700">
    <property type="entry name" value="UBIQUITIN-PROTEIN LIGASE E3C"/>
    <property type="match status" value="1"/>
</dbReference>
<dbReference type="Proteomes" id="UP000677228">
    <property type="component" value="Unassembled WGS sequence"/>
</dbReference>
<evidence type="ECO:0000313" key="7">
    <source>
        <dbReference type="EMBL" id="CAF1532728.1"/>
    </source>
</evidence>
<dbReference type="Pfam" id="PF00632">
    <property type="entry name" value="HECT"/>
    <property type="match status" value="1"/>
</dbReference>
<dbReference type="GO" id="GO:0000209">
    <property type="term" value="P:protein polyubiquitination"/>
    <property type="evidence" value="ECO:0007669"/>
    <property type="project" value="InterPro"/>
</dbReference>
<comment type="caution">
    <text evidence="8">The sequence shown here is derived from an EMBL/GenBank/DDBJ whole genome shotgun (WGS) entry which is preliminary data.</text>
</comment>
<evidence type="ECO:0000259" key="6">
    <source>
        <dbReference type="PROSITE" id="PS50237"/>
    </source>
</evidence>
<protein>
    <recommendedName>
        <fullName evidence="2">HECT-type E3 ubiquitin transferase</fullName>
        <ecNumber evidence="2">2.3.2.26</ecNumber>
    </recommendedName>
</protein>
<evidence type="ECO:0000256" key="5">
    <source>
        <dbReference type="PROSITE-ProRule" id="PRU00104"/>
    </source>
</evidence>
<dbReference type="SUPFAM" id="SSF56204">
    <property type="entry name" value="Hect, E3 ligase catalytic domain"/>
    <property type="match status" value="1"/>
</dbReference>
<evidence type="ECO:0000313" key="8">
    <source>
        <dbReference type="EMBL" id="CAF4320055.1"/>
    </source>
</evidence>
<dbReference type="Gene3D" id="3.30.2160.10">
    <property type="entry name" value="Hect, E3 ligase catalytic domain"/>
    <property type="match status" value="1"/>
</dbReference>
<dbReference type="Gene3D" id="3.30.2410.10">
    <property type="entry name" value="Hect, E3 ligase catalytic domain"/>
    <property type="match status" value="1"/>
</dbReference>
<feature type="domain" description="HECT" evidence="6">
    <location>
        <begin position="1"/>
        <end position="219"/>
    </location>
</feature>
<dbReference type="PANTHER" id="PTHR45700:SF9">
    <property type="entry name" value="HECT-TYPE E3 UBIQUITIN TRANSFERASE"/>
    <property type="match status" value="1"/>
</dbReference>
<dbReference type="FunFam" id="3.30.2410.10:FF:000009">
    <property type="entry name" value="Probable E3 ubiquitin-protein ligase HECTD2"/>
    <property type="match status" value="1"/>
</dbReference>
<dbReference type="PROSITE" id="PS50237">
    <property type="entry name" value="HECT"/>
    <property type="match status" value="1"/>
</dbReference>
<evidence type="ECO:0000256" key="4">
    <source>
        <dbReference type="ARBA" id="ARBA00022786"/>
    </source>
</evidence>
<dbReference type="InterPro" id="IPR044611">
    <property type="entry name" value="E3A/B/C-like"/>
</dbReference>
<dbReference type="InterPro" id="IPR000569">
    <property type="entry name" value="HECT_dom"/>
</dbReference>